<accession>A0A4C1T583</accession>
<feature type="region of interest" description="Disordered" evidence="1">
    <location>
        <begin position="74"/>
        <end position="115"/>
    </location>
</feature>
<dbReference type="Proteomes" id="UP000299102">
    <property type="component" value="Unassembled WGS sequence"/>
</dbReference>
<organism evidence="2 3">
    <name type="scientific">Eumeta variegata</name>
    <name type="common">Bagworm moth</name>
    <name type="synonym">Eumeta japonica</name>
    <dbReference type="NCBI Taxonomy" id="151549"/>
    <lineage>
        <taxon>Eukaryota</taxon>
        <taxon>Metazoa</taxon>
        <taxon>Ecdysozoa</taxon>
        <taxon>Arthropoda</taxon>
        <taxon>Hexapoda</taxon>
        <taxon>Insecta</taxon>
        <taxon>Pterygota</taxon>
        <taxon>Neoptera</taxon>
        <taxon>Endopterygota</taxon>
        <taxon>Lepidoptera</taxon>
        <taxon>Glossata</taxon>
        <taxon>Ditrysia</taxon>
        <taxon>Tineoidea</taxon>
        <taxon>Psychidae</taxon>
        <taxon>Oiketicinae</taxon>
        <taxon>Eumeta</taxon>
    </lineage>
</organism>
<gene>
    <name evidence="2" type="ORF">EVAR_7226_1</name>
</gene>
<feature type="compositionally biased region" description="Polar residues" evidence="1">
    <location>
        <begin position="74"/>
        <end position="84"/>
    </location>
</feature>
<keyword evidence="3" id="KW-1185">Reference proteome</keyword>
<dbReference type="AlphaFoldDB" id="A0A4C1T583"/>
<protein>
    <submittedName>
        <fullName evidence="2">Uncharacterized protein</fullName>
    </submittedName>
</protein>
<sequence>MKIDNQWRAGPEPARICRNSGAYAASSRLALSQLPASGCMHCTPEYCLRNALCDVMSWFYAAVQFQRWHLQKVTSSGPDRQSMAQRAVAERQKANSHPQQKISLHSAAGSAAAAE</sequence>
<evidence type="ECO:0000313" key="2">
    <source>
        <dbReference type="EMBL" id="GBP08618.1"/>
    </source>
</evidence>
<evidence type="ECO:0000313" key="3">
    <source>
        <dbReference type="Proteomes" id="UP000299102"/>
    </source>
</evidence>
<name>A0A4C1T583_EUMVA</name>
<reference evidence="2 3" key="1">
    <citation type="journal article" date="2019" name="Commun. Biol.">
        <title>The bagworm genome reveals a unique fibroin gene that provides high tensile strength.</title>
        <authorList>
            <person name="Kono N."/>
            <person name="Nakamura H."/>
            <person name="Ohtoshi R."/>
            <person name="Tomita M."/>
            <person name="Numata K."/>
            <person name="Arakawa K."/>
        </authorList>
    </citation>
    <scope>NUCLEOTIDE SEQUENCE [LARGE SCALE GENOMIC DNA]</scope>
</reference>
<feature type="compositionally biased region" description="Low complexity" evidence="1">
    <location>
        <begin position="106"/>
        <end position="115"/>
    </location>
</feature>
<evidence type="ECO:0000256" key="1">
    <source>
        <dbReference type="SAM" id="MobiDB-lite"/>
    </source>
</evidence>
<comment type="caution">
    <text evidence="2">The sequence shown here is derived from an EMBL/GenBank/DDBJ whole genome shotgun (WGS) entry which is preliminary data.</text>
</comment>
<proteinExistence type="predicted"/>
<dbReference type="EMBL" id="BGZK01000032">
    <property type="protein sequence ID" value="GBP08618.1"/>
    <property type="molecule type" value="Genomic_DNA"/>
</dbReference>